<evidence type="ECO:0000313" key="2">
    <source>
        <dbReference type="EMBL" id="CAC5421421.1"/>
    </source>
</evidence>
<dbReference type="Proteomes" id="UP000507470">
    <property type="component" value="Unassembled WGS sequence"/>
</dbReference>
<accession>A0A6J8EQQ3</accession>
<dbReference type="AlphaFoldDB" id="A0A6J8EQQ3"/>
<keyword evidence="3" id="KW-1185">Reference proteome</keyword>
<organism evidence="2 3">
    <name type="scientific">Mytilus coruscus</name>
    <name type="common">Sea mussel</name>
    <dbReference type="NCBI Taxonomy" id="42192"/>
    <lineage>
        <taxon>Eukaryota</taxon>
        <taxon>Metazoa</taxon>
        <taxon>Spiralia</taxon>
        <taxon>Lophotrochozoa</taxon>
        <taxon>Mollusca</taxon>
        <taxon>Bivalvia</taxon>
        <taxon>Autobranchia</taxon>
        <taxon>Pteriomorphia</taxon>
        <taxon>Mytilida</taxon>
        <taxon>Mytiloidea</taxon>
        <taxon>Mytilidae</taxon>
        <taxon>Mytilinae</taxon>
        <taxon>Mytilus</taxon>
    </lineage>
</organism>
<gene>
    <name evidence="2" type="ORF">MCOR_53553</name>
</gene>
<dbReference type="SUPFAM" id="SSF57845">
    <property type="entry name" value="B-box zinc-binding domain"/>
    <property type="match status" value="1"/>
</dbReference>
<protein>
    <submittedName>
        <fullName evidence="2">Uncharacterized protein</fullName>
    </submittedName>
</protein>
<evidence type="ECO:0000256" key="1">
    <source>
        <dbReference type="SAM" id="MobiDB-lite"/>
    </source>
</evidence>
<proteinExistence type="predicted"/>
<dbReference type="EMBL" id="CACVKT020009351">
    <property type="protein sequence ID" value="CAC5421421.1"/>
    <property type="molecule type" value="Genomic_DNA"/>
</dbReference>
<evidence type="ECO:0000313" key="3">
    <source>
        <dbReference type="Proteomes" id="UP000507470"/>
    </source>
</evidence>
<feature type="region of interest" description="Disordered" evidence="1">
    <location>
        <begin position="96"/>
        <end position="115"/>
    </location>
</feature>
<reference evidence="2 3" key="1">
    <citation type="submission" date="2020-06" db="EMBL/GenBank/DDBJ databases">
        <authorList>
            <person name="Li R."/>
            <person name="Bekaert M."/>
        </authorList>
    </citation>
    <scope>NUCLEOTIDE SEQUENCE [LARGE SCALE GENOMIC DNA]</scope>
    <source>
        <strain evidence="3">wild</strain>
    </source>
</reference>
<name>A0A6J8EQQ3_MYTCO</name>
<feature type="compositionally biased region" description="Basic and acidic residues" evidence="1">
    <location>
        <begin position="99"/>
        <end position="114"/>
    </location>
</feature>
<sequence length="192" mass="22502">MGFDLHIKITPELPRPNAEAENFMKFLNKTKQIAHMKGNHSNDAIQDMLMGTCNKVICLKCIVKVHNGHYFIDEEEFADKKRKLKDAKKKIQKNISKLTSEKETRNSREDTENHKQKHLKQNILEQTKKLHRVVDQYSDNLVQDVDRHCRILKHDEDSKIDKKIKKTHAKIRLWKGSSHPEILCSSSRTLIN</sequence>